<keyword evidence="8" id="KW-0969">Cilium</keyword>
<feature type="transmembrane region" description="Helical" evidence="7">
    <location>
        <begin position="231"/>
        <end position="250"/>
    </location>
</feature>
<dbReference type="InterPro" id="IPR042193">
    <property type="entry name" value="FHIPEP_3"/>
</dbReference>
<evidence type="ECO:0000256" key="1">
    <source>
        <dbReference type="ARBA" id="ARBA00004651"/>
    </source>
</evidence>
<keyword evidence="6 7" id="KW-0472">Membrane</keyword>
<dbReference type="Gene3D" id="3.40.50.12790">
    <property type="entry name" value="FHIPEP family, domain 4"/>
    <property type="match status" value="1"/>
</dbReference>
<dbReference type="InterPro" id="IPR025505">
    <property type="entry name" value="FHIPEP_CS"/>
</dbReference>
<evidence type="ECO:0000313" key="8">
    <source>
        <dbReference type="EMBL" id="GAA1920252.1"/>
    </source>
</evidence>
<keyword evidence="8" id="KW-0966">Cell projection</keyword>
<evidence type="ECO:0000313" key="9">
    <source>
        <dbReference type="Proteomes" id="UP001500784"/>
    </source>
</evidence>
<comment type="caution">
    <text evidence="8">The sequence shown here is derived from an EMBL/GenBank/DDBJ whole genome shotgun (WGS) entry which is preliminary data.</text>
</comment>
<dbReference type="PRINTS" id="PR00949">
    <property type="entry name" value="TYPE3IMAPROT"/>
</dbReference>
<dbReference type="EMBL" id="BAAALV010000005">
    <property type="protein sequence ID" value="GAA1920252.1"/>
    <property type="molecule type" value="Genomic_DNA"/>
</dbReference>
<accession>A0ABP5AW81</accession>
<dbReference type="InterPro" id="IPR042194">
    <property type="entry name" value="FHIPEP_1"/>
</dbReference>
<evidence type="ECO:0000256" key="6">
    <source>
        <dbReference type="ARBA" id="ARBA00023136"/>
    </source>
</evidence>
<dbReference type="Pfam" id="PF00771">
    <property type="entry name" value="FHIPEP"/>
    <property type="match status" value="1"/>
</dbReference>
<dbReference type="PIRSF" id="PIRSF005419">
    <property type="entry name" value="FlhA"/>
    <property type="match status" value="1"/>
</dbReference>
<gene>
    <name evidence="8" type="primary">flhA</name>
    <name evidence="8" type="ORF">GCM10009688_26670</name>
</gene>
<comment type="subcellular location">
    <subcellularLocation>
        <location evidence="1">Cell membrane</location>
        <topology evidence="1">Multi-pass membrane protein</topology>
    </subcellularLocation>
</comment>
<dbReference type="Proteomes" id="UP001500784">
    <property type="component" value="Unassembled WGS sequence"/>
</dbReference>
<keyword evidence="5 7" id="KW-1133">Transmembrane helix</keyword>
<feature type="transmembrane region" description="Helical" evidence="7">
    <location>
        <begin position="5"/>
        <end position="26"/>
    </location>
</feature>
<dbReference type="Gene3D" id="1.10.8.540">
    <property type="entry name" value="FHIPEP family, domain 3"/>
    <property type="match status" value="1"/>
</dbReference>
<proteinExistence type="inferred from homology"/>
<feature type="transmembrane region" description="Helical" evidence="7">
    <location>
        <begin position="32"/>
        <end position="51"/>
    </location>
</feature>
<dbReference type="PANTHER" id="PTHR30161:SF1">
    <property type="entry name" value="FLAGELLAR BIOSYNTHESIS PROTEIN FLHA-RELATED"/>
    <property type="match status" value="1"/>
</dbReference>
<keyword evidence="9" id="KW-1185">Reference proteome</keyword>
<feature type="transmembrane region" description="Helical" evidence="7">
    <location>
        <begin position="271"/>
        <end position="304"/>
    </location>
</feature>
<keyword evidence="4 7" id="KW-0812">Transmembrane</keyword>
<sequence>MNRNLLKLTIPVGVIGIILLLVVPVPAGLLDVLIIINILLALVILLTTMFVKKPLDFSVFPSMLLVATLFRLGLNVASTRLVLGDGYAGQVIEAFGHVAVGGSLIIGAVIFLILVVIQFVVVTKGAERVAEVGARFTLDAMPGKQMAIDADLNAGLITDIQARERRAEVSAEADFYGAMDGASKFVKGDAIAGLIIIIINVVGGIAIGMLQRGMSAGEAIDTYTLLTIGDGLVTQIPALLMAVSTGMIVTRSNAESDMASTASAELSQSRNALMIAGAAAIVMALIPGMPKIPFIVIGALLIFASQRVKARQAAEEAAAADPVAQLTAAPASDTTEDLIEQMRVHALEVMLSPDLVDIVTGGSDDLLARVRALRRKIALELGIVVPPVRTRDSVDLPASTYVIRIAGVEAGRGEAPAGKVLALGDFLDGLPGTATVEPVFGLSGKWVPTEMRHAAEMAGATVIDRVSVLVTHLSAIITANAARLLTREDVRVLTEGVKQVSPSAVDELVPNVLSLAEVQRVLQGLLAEQIPINDLPRIYESLLLKAKTSPDPEGLIEAARQALGPALAAQYVNSGVLRVIMIDPSLEQAMLESLRPSDQGTQILLDPARIESIIGSLKSTVATVENAGHTAVLVCAPALRPAIRRLVSAQTNGLPVLSYQEATAANVNIETVGVLRGTETISA</sequence>
<dbReference type="Gene3D" id="3.40.30.60">
    <property type="entry name" value="FHIPEP family, domain 1"/>
    <property type="match status" value="1"/>
</dbReference>
<feature type="transmembrane region" description="Helical" evidence="7">
    <location>
        <begin position="190"/>
        <end position="211"/>
    </location>
</feature>
<dbReference type="PANTHER" id="PTHR30161">
    <property type="entry name" value="FLAGELLAR EXPORT PROTEIN, MEMBRANE FLHA SUBUNIT-RELATED"/>
    <property type="match status" value="1"/>
</dbReference>
<dbReference type="InterPro" id="IPR001712">
    <property type="entry name" value="T3SS_FHIPEP"/>
</dbReference>
<dbReference type="RefSeq" id="WP_152228843.1">
    <property type="nucleotide sequence ID" value="NZ_BAAALV010000005.1"/>
</dbReference>
<evidence type="ECO:0000256" key="7">
    <source>
        <dbReference type="SAM" id="Phobius"/>
    </source>
</evidence>
<keyword evidence="3" id="KW-1003">Cell membrane</keyword>
<feature type="transmembrane region" description="Helical" evidence="7">
    <location>
        <begin position="63"/>
        <end position="83"/>
    </location>
</feature>
<protein>
    <submittedName>
        <fullName evidence="8">Flagellar biosynthesis protein FlhA</fullName>
    </submittedName>
</protein>
<evidence type="ECO:0000256" key="5">
    <source>
        <dbReference type="ARBA" id="ARBA00022989"/>
    </source>
</evidence>
<feature type="transmembrane region" description="Helical" evidence="7">
    <location>
        <begin position="95"/>
        <end position="121"/>
    </location>
</feature>
<dbReference type="InterPro" id="IPR042196">
    <property type="entry name" value="FHIPEP_4"/>
</dbReference>
<reference evidence="9" key="1">
    <citation type="journal article" date="2019" name="Int. J. Syst. Evol. Microbiol.">
        <title>The Global Catalogue of Microorganisms (GCM) 10K type strain sequencing project: providing services to taxonomists for standard genome sequencing and annotation.</title>
        <authorList>
            <consortium name="The Broad Institute Genomics Platform"/>
            <consortium name="The Broad Institute Genome Sequencing Center for Infectious Disease"/>
            <person name="Wu L."/>
            <person name="Ma J."/>
        </authorList>
    </citation>
    <scope>NUCLEOTIDE SEQUENCE [LARGE SCALE GENOMIC DNA]</scope>
    <source>
        <strain evidence="9">JCM 13316</strain>
    </source>
</reference>
<evidence type="ECO:0000256" key="4">
    <source>
        <dbReference type="ARBA" id="ARBA00022692"/>
    </source>
</evidence>
<evidence type="ECO:0000256" key="2">
    <source>
        <dbReference type="ARBA" id="ARBA00008835"/>
    </source>
</evidence>
<evidence type="ECO:0000256" key="3">
    <source>
        <dbReference type="ARBA" id="ARBA00022475"/>
    </source>
</evidence>
<keyword evidence="8" id="KW-0282">Flagellum</keyword>
<dbReference type="PROSITE" id="PS00994">
    <property type="entry name" value="FHIPEP"/>
    <property type="match status" value="1"/>
</dbReference>
<comment type="similarity">
    <text evidence="2">Belongs to the FHIPEP (flagella/HR/invasion proteins export pore) family.</text>
</comment>
<organism evidence="8 9">
    <name type="scientific">Arthrobacter gandavensis</name>
    <dbReference type="NCBI Taxonomy" id="169960"/>
    <lineage>
        <taxon>Bacteria</taxon>
        <taxon>Bacillati</taxon>
        <taxon>Actinomycetota</taxon>
        <taxon>Actinomycetes</taxon>
        <taxon>Micrococcales</taxon>
        <taxon>Micrococcaceae</taxon>
        <taxon>Arthrobacter</taxon>
    </lineage>
</organism>
<name>A0ABP5AW81_9MICC</name>